<dbReference type="RefSeq" id="WP_177137025.1">
    <property type="nucleotide sequence ID" value="NZ_JAGPWB010000022.1"/>
</dbReference>
<feature type="domain" description="HTH araC/xylS-type" evidence="4">
    <location>
        <begin position="138"/>
        <end position="227"/>
    </location>
</feature>
<dbReference type="Gene3D" id="2.60.120.10">
    <property type="entry name" value="Jelly Rolls"/>
    <property type="match status" value="1"/>
</dbReference>
<evidence type="ECO:0000256" key="2">
    <source>
        <dbReference type="ARBA" id="ARBA00023125"/>
    </source>
</evidence>
<keyword evidence="3" id="KW-0804">Transcription</keyword>
<dbReference type="SUPFAM" id="SSF51182">
    <property type="entry name" value="RmlC-like cupins"/>
    <property type="match status" value="1"/>
</dbReference>
<dbReference type="Pfam" id="PF12833">
    <property type="entry name" value="HTH_18"/>
    <property type="match status" value="1"/>
</dbReference>
<organism evidence="5 6">
    <name type="scientific">Hydrogenophaga aromaticivorans</name>
    <dbReference type="NCBI Taxonomy" id="2610898"/>
    <lineage>
        <taxon>Bacteria</taxon>
        <taxon>Pseudomonadati</taxon>
        <taxon>Pseudomonadota</taxon>
        <taxon>Betaproteobacteria</taxon>
        <taxon>Burkholderiales</taxon>
        <taxon>Comamonadaceae</taxon>
        <taxon>Hydrogenophaga</taxon>
    </lineage>
</organism>
<dbReference type="InterPro" id="IPR014710">
    <property type="entry name" value="RmlC-like_jellyroll"/>
</dbReference>
<dbReference type="PANTHER" id="PTHR46796:SF10">
    <property type="entry name" value="TRANSCRIPTIONAL ACTIVATOR FEAR"/>
    <property type="match status" value="1"/>
</dbReference>
<evidence type="ECO:0000256" key="1">
    <source>
        <dbReference type="ARBA" id="ARBA00023015"/>
    </source>
</evidence>
<dbReference type="InterPro" id="IPR018060">
    <property type="entry name" value="HTH_AraC"/>
</dbReference>
<dbReference type="GO" id="GO:0003700">
    <property type="term" value="F:DNA-binding transcription factor activity"/>
    <property type="evidence" value="ECO:0007669"/>
    <property type="project" value="InterPro"/>
</dbReference>
<accession>A0A7Y8GYB3</accession>
<dbReference type="GO" id="GO:0043565">
    <property type="term" value="F:sequence-specific DNA binding"/>
    <property type="evidence" value="ECO:0007669"/>
    <property type="project" value="InterPro"/>
</dbReference>
<gene>
    <name evidence="5" type="ORF">F3K02_18030</name>
</gene>
<dbReference type="PANTHER" id="PTHR46796">
    <property type="entry name" value="HTH-TYPE TRANSCRIPTIONAL ACTIVATOR RHAS-RELATED"/>
    <property type="match status" value="1"/>
</dbReference>
<dbReference type="EMBL" id="VYGV01000016">
    <property type="protein sequence ID" value="NWF47134.1"/>
    <property type="molecule type" value="Genomic_DNA"/>
</dbReference>
<dbReference type="SUPFAM" id="SSF46689">
    <property type="entry name" value="Homeodomain-like"/>
    <property type="match status" value="1"/>
</dbReference>
<dbReference type="PROSITE" id="PS01124">
    <property type="entry name" value="HTH_ARAC_FAMILY_2"/>
    <property type="match status" value="1"/>
</dbReference>
<keyword evidence="2" id="KW-0238">DNA-binding</keyword>
<dbReference type="InterPro" id="IPR009057">
    <property type="entry name" value="Homeodomain-like_sf"/>
</dbReference>
<dbReference type="Pfam" id="PF07883">
    <property type="entry name" value="Cupin_2"/>
    <property type="match status" value="1"/>
</dbReference>
<reference evidence="5 6" key="1">
    <citation type="submission" date="2019-09" db="EMBL/GenBank/DDBJ databases">
        <title>Hydrogenophaga aromatica sp. nov., isolated from a para-xylene-degrading enrichment culture.</title>
        <authorList>
            <person name="Tancsics A."/>
            <person name="Banerjee S."/>
        </authorList>
    </citation>
    <scope>NUCLEOTIDE SEQUENCE [LARGE SCALE GENOMIC DNA]</scope>
    <source>
        <strain evidence="5 6">D2P1</strain>
    </source>
</reference>
<dbReference type="SMART" id="SM00342">
    <property type="entry name" value="HTH_ARAC"/>
    <property type="match status" value="1"/>
</dbReference>
<keyword evidence="6" id="KW-1185">Reference proteome</keyword>
<dbReference type="Proteomes" id="UP000545507">
    <property type="component" value="Unassembled WGS sequence"/>
</dbReference>
<proteinExistence type="predicted"/>
<evidence type="ECO:0000259" key="4">
    <source>
        <dbReference type="PROSITE" id="PS01124"/>
    </source>
</evidence>
<evidence type="ECO:0000313" key="6">
    <source>
        <dbReference type="Proteomes" id="UP000545507"/>
    </source>
</evidence>
<sequence length="227" mass="24704">MRLPADALSVRCYGASHGSHAHEHFQILLGLDGVLELEVDGRGRRLAAGDGAVIVPGDRHDFEATGSARCLVLDSHDARWQYARESPAPRALAPLASYLAAACDNALPRARLLGPALLLEAWAPPAEPQRARRAIDWNALTAWAQAHGREPLQVADLAMRVHLSAAQFTARCREEQGQSPMAWLRDLRLTAARHFRSQGLPVAEVARRTGYRSPSALTAALRRPAGR</sequence>
<dbReference type="Gene3D" id="1.10.10.60">
    <property type="entry name" value="Homeodomain-like"/>
    <property type="match status" value="1"/>
</dbReference>
<keyword evidence="1" id="KW-0805">Transcription regulation</keyword>
<dbReference type="InterPro" id="IPR013096">
    <property type="entry name" value="Cupin_2"/>
</dbReference>
<dbReference type="InterPro" id="IPR050204">
    <property type="entry name" value="AraC_XylS_family_regulators"/>
</dbReference>
<comment type="caution">
    <text evidence="5">The sequence shown here is derived from an EMBL/GenBank/DDBJ whole genome shotgun (WGS) entry which is preliminary data.</text>
</comment>
<evidence type="ECO:0000313" key="5">
    <source>
        <dbReference type="EMBL" id="NWF47134.1"/>
    </source>
</evidence>
<evidence type="ECO:0000256" key="3">
    <source>
        <dbReference type="ARBA" id="ARBA00023163"/>
    </source>
</evidence>
<protein>
    <submittedName>
        <fullName evidence="5">AraC family transcriptional regulator</fullName>
    </submittedName>
</protein>
<dbReference type="InterPro" id="IPR011051">
    <property type="entry name" value="RmlC_Cupin_sf"/>
</dbReference>
<name>A0A7Y8GYB3_9BURK</name>
<dbReference type="AlphaFoldDB" id="A0A7Y8GYB3"/>